<feature type="compositionally biased region" description="Low complexity" evidence="1">
    <location>
        <begin position="349"/>
        <end position="362"/>
    </location>
</feature>
<dbReference type="GO" id="GO:0006368">
    <property type="term" value="P:transcription elongation by RNA polymerase II"/>
    <property type="evidence" value="ECO:0007669"/>
    <property type="project" value="InterPro"/>
</dbReference>
<dbReference type="Pfam" id="PF06881">
    <property type="entry name" value="Elongin_A"/>
    <property type="match status" value="1"/>
</dbReference>
<evidence type="ECO:0000313" key="2">
    <source>
        <dbReference type="EMBL" id="SPO47323.1"/>
    </source>
</evidence>
<feature type="compositionally biased region" description="Basic and acidic residues" evidence="1">
    <location>
        <begin position="463"/>
        <end position="476"/>
    </location>
</feature>
<dbReference type="InterPro" id="IPR051870">
    <property type="entry name" value="Elongin-A_domain"/>
</dbReference>
<dbReference type="Gene3D" id="6.10.250.3180">
    <property type="match status" value="1"/>
</dbReference>
<evidence type="ECO:0008006" key="4">
    <source>
        <dbReference type="Google" id="ProtNLM"/>
    </source>
</evidence>
<keyword evidence="3" id="KW-1185">Reference proteome</keyword>
<name>A0A5C3FS86_PSEA2</name>
<dbReference type="GO" id="GO:0070449">
    <property type="term" value="C:elongin complex"/>
    <property type="evidence" value="ECO:0007669"/>
    <property type="project" value="InterPro"/>
</dbReference>
<feature type="compositionally biased region" description="Polar residues" evidence="1">
    <location>
        <begin position="363"/>
        <end position="378"/>
    </location>
</feature>
<dbReference type="PANTHER" id="PTHR15141:SF76">
    <property type="entry name" value="TRANSCRIPTION ELONGATION FACTOR B POLYPEPTIDE 3"/>
    <property type="match status" value="1"/>
</dbReference>
<evidence type="ECO:0000313" key="3">
    <source>
        <dbReference type="Proteomes" id="UP000325008"/>
    </source>
</evidence>
<feature type="compositionally biased region" description="Low complexity" evidence="1">
    <location>
        <begin position="379"/>
        <end position="390"/>
    </location>
</feature>
<feature type="region of interest" description="Disordered" evidence="1">
    <location>
        <begin position="24"/>
        <end position="55"/>
    </location>
</feature>
<comment type="caution">
    <text evidence="2">The sequence shown here is derived from an EMBL/GenBank/DDBJ whole genome shotgun (WGS) entry which is preliminary data.</text>
</comment>
<dbReference type="EMBL" id="OOIQ01000013">
    <property type="protein sequence ID" value="SPO47323.1"/>
    <property type="molecule type" value="Genomic_DNA"/>
</dbReference>
<accession>A0A5C3FS86</accession>
<feature type="region of interest" description="Disordered" evidence="1">
    <location>
        <begin position="224"/>
        <end position="253"/>
    </location>
</feature>
<organism evidence="2 3">
    <name type="scientific">Pseudozyma antarctica</name>
    <name type="common">Yeast</name>
    <name type="synonym">Candida antarctica</name>
    <dbReference type="NCBI Taxonomy" id="84753"/>
    <lineage>
        <taxon>Eukaryota</taxon>
        <taxon>Fungi</taxon>
        <taxon>Dikarya</taxon>
        <taxon>Basidiomycota</taxon>
        <taxon>Ustilaginomycotina</taxon>
        <taxon>Ustilaginomycetes</taxon>
        <taxon>Ustilaginales</taxon>
        <taxon>Ustilaginaceae</taxon>
        <taxon>Moesziomyces</taxon>
    </lineage>
</organism>
<sequence length="476" mass="51761">MKDWRRSPEPAGMMGVKDAAYQVQGNWGQPDELPDDFDPAAPLPPTRRHEPATDAASRRLPSLYSMCLRVIMRNISSVQDLGDMPYRNAAPILEECRIDQLILLEEASPHLLGHTDEIWKRNCLRDFFELRKKYSEPIAGAAAPREPKSWRKLYFRTKGEIEQAKVEAAQRIKDKYAQHRAEKDAKKLVVSDRPLMAKTARSIRRFGTGPGAGGVTKGQSLLNKARSGSAAQAKLTAPRNGRPISGFKTQGRSRAVGIEIAPEAAGIETRTTTRPMVAPRKIDGGASDGLARLKQFSRPLPGTEAEEAKARSAVSRRPAPKPPADASAESLDTLAAHTGLPRLKPHQVAAAPPLAPSTSSPSRLGSASHTRNGTHTPGSASAASPRAELSPRPPPPDLARNERKKLDFFGTVRSSSPRDATVEVRGVKRARTSTTSHTSGNKERPPATSSAANGGSSPHRRVRKDDPDARRERIRQ</sequence>
<proteinExistence type="predicted"/>
<protein>
    <recommendedName>
        <fullName evidence="4">Elongin-A</fullName>
    </recommendedName>
</protein>
<feature type="region of interest" description="Disordered" evidence="1">
    <location>
        <begin position="266"/>
        <end position="476"/>
    </location>
</feature>
<dbReference type="PANTHER" id="PTHR15141">
    <property type="entry name" value="TRANSCRIPTION ELONGATION FACTOR B POLYPEPTIDE 3"/>
    <property type="match status" value="1"/>
</dbReference>
<dbReference type="AlphaFoldDB" id="A0A5C3FS86"/>
<dbReference type="OrthoDB" id="21513at2759"/>
<dbReference type="InterPro" id="IPR010684">
    <property type="entry name" value="RNA_pol_II_trans_fac_SIII_A"/>
</dbReference>
<feature type="compositionally biased region" description="Polar residues" evidence="1">
    <location>
        <begin position="447"/>
        <end position="456"/>
    </location>
</feature>
<dbReference type="Proteomes" id="UP000325008">
    <property type="component" value="Unassembled WGS sequence"/>
</dbReference>
<reference evidence="2" key="1">
    <citation type="submission" date="2018-03" db="EMBL/GenBank/DDBJ databases">
        <authorList>
            <person name="Guldener U."/>
        </authorList>
    </citation>
    <scope>NUCLEOTIDE SEQUENCE [LARGE SCALE GENOMIC DNA]</scope>
    <source>
        <strain evidence="2">ATCC34888</strain>
    </source>
</reference>
<evidence type="ECO:0000256" key="1">
    <source>
        <dbReference type="SAM" id="MobiDB-lite"/>
    </source>
</evidence>
<gene>
    <name evidence="2" type="ORF">PSANT_05011</name>
</gene>